<feature type="repeat" description="WD" evidence="3">
    <location>
        <begin position="135"/>
        <end position="174"/>
    </location>
</feature>
<dbReference type="GO" id="GO:0006406">
    <property type="term" value="P:mRNA export from nucleus"/>
    <property type="evidence" value="ECO:0007669"/>
    <property type="project" value="TreeGrafter"/>
</dbReference>
<evidence type="ECO:0000313" key="5">
    <source>
        <dbReference type="Proteomes" id="UP000015102"/>
    </source>
</evidence>
<dbReference type="PANTHER" id="PTHR44411">
    <property type="entry name" value="THO COMPLEX SUBUNIT 6 HOMOLOG"/>
    <property type="match status" value="1"/>
</dbReference>
<evidence type="ECO:0000256" key="1">
    <source>
        <dbReference type="ARBA" id="ARBA00009728"/>
    </source>
</evidence>
<dbReference type="PROSITE" id="PS50082">
    <property type="entry name" value="WD_REPEATS_2"/>
    <property type="match status" value="1"/>
</dbReference>
<dbReference type="EMBL" id="CAQQ02104176">
    <property type="status" value="NOT_ANNOTATED_CDS"/>
    <property type="molecule type" value="Genomic_DNA"/>
</dbReference>
<evidence type="ECO:0000313" key="4">
    <source>
        <dbReference type="EnsemblMetazoa" id="MESCA005999-PA"/>
    </source>
</evidence>
<name>T1GQT4_MEGSC</name>
<protein>
    <submittedName>
        <fullName evidence="4">Uncharacterized protein</fullName>
    </submittedName>
</protein>
<dbReference type="EnsemblMetazoa" id="MESCA005999-RA">
    <property type="protein sequence ID" value="MESCA005999-PA"/>
    <property type="gene ID" value="MESCA005999"/>
</dbReference>
<dbReference type="Proteomes" id="UP000015102">
    <property type="component" value="Unassembled WGS sequence"/>
</dbReference>
<dbReference type="OMA" id="FTEDWLL"/>
<dbReference type="PROSITE" id="PS50294">
    <property type="entry name" value="WD_REPEATS_REGION"/>
    <property type="match status" value="1"/>
</dbReference>
<dbReference type="InterPro" id="IPR042626">
    <property type="entry name" value="THOC6"/>
</dbReference>
<accession>T1GQT4</accession>
<dbReference type="InterPro" id="IPR015943">
    <property type="entry name" value="WD40/YVTN_repeat-like_dom_sf"/>
</dbReference>
<dbReference type="Gene3D" id="2.130.10.10">
    <property type="entry name" value="YVTN repeat-like/Quinoprotein amine dehydrogenase"/>
    <property type="match status" value="1"/>
</dbReference>
<dbReference type="PANTHER" id="PTHR44411:SF1">
    <property type="entry name" value="THO COMPLEX SUBUNIT 6 HOMOLOG"/>
    <property type="match status" value="1"/>
</dbReference>
<dbReference type="SUPFAM" id="SSF50978">
    <property type="entry name" value="WD40 repeat-like"/>
    <property type="match status" value="1"/>
</dbReference>
<reference evidence="4" key="2">
    <citation type="submission" date="2015-06" db="UniProtKB">
        <authorList>
            <consortium name="EnsemblMetazoa"/>
        </authorList>
    </citation>
    <scope>IDENTIFICATION</scope>
</reference>
<dbReference type="GO" id="GO:0000347">
    <property type="term" value="C:THO complex"/>
    <property type="evidence" value="ECO:0007669"/>
    <property type="project" value="TreeGrafter"/>
</dbReference>
<dbReference type="Pfam" id="PF00400">
    <property type="entry name" value="WD40"/>
    <property type="match status" value="1"/>
</dbReference>
<reference evidence="5" key="1">
    <citation type="submission" date="2013-02" db="EMBL/GenBank/DDBJ databases">
        <authorList>
            <person name="Hughes D."/>
        </authorList>
    </citation>
    <scope>NUCLEOTIDE SEQUENCE</scope>
    <source>
        <strain>Durham</strain>
        <strain evidence="5">NC isolate 2 -- Noor lab</strain>
    </source>
</reference>
<dbReference type="HOGENOM" id="CLU_060667_0_0_1"/>
<evidence type="ECO:0000256" key="3">
    <source>
        <dbReference type="PROSITE-ProRule" id="PRU00221"/>
    </source>
</evidence>
<keyword evidence="5" id="KW-1185">Reference proteome</keyword>
<comment type="similarity">
    <text evidence="1">Belongs to the WD repeat THOC6 family.</text>
</comment>
<proteinExistence type="inferred from homology"/>
<dbReference type="AlphaFoldDB" id="T1GQT4"/>
<sequence>MKESKLRKLYNNVVSQTISSSGKYLFAGNVFSDIFVFEEPQKHPNIYPQHSGVISCLEFHNDFLIVGAKGSIYGLKFDELKNHLSKDKSWEVSLAEVKNVNCFWLDKAINHIFVGCDNNIIYQVSLEDGRVLRKFEGHKDFVHCLTGSDDQIYSASQDGTLKIWDPRENLHVNEIEPNKKDELKRPELGGFLGACAISNDWLICGGGPKLSLWHTKTLDFSQIDFAFPGKIHCASFIDDNIVVGGVNSSVQIYSINGSLKYDIPIENSPATYSIVFQSDPYKFMSLTGYSNKLNILSDFKYVDIVLDFYK</sequence>
<dbReference type="SMART" id="SM00320">
    <property type="entry name" value="WD40"/>
    <property type="match status" value="3"/>
</dbReference>
<keyword evidence="2 3" id="KW-0853">WD repeat</keyword>
<organism evidence="4 5">
    <name type="scientific">Megaselia scalaris</name>
    <name type="common">Humpbacked fly</name>
    <name type="synonym">Phora scalaris</name>
    <dbReference type="NCBI Taxonomy" id="36166"/>
    <lineage>
        <taxon>Eukaryota</taxon>
        <taxon>Metazoa</taxon>
        <taxon>Ecdysozoa</taxon>
        <taxon>Arthropoda</taxon>
        <taxon>Hexapoda</taxon>
        <taxon>Insecta</taxon>
        <taxon>Pterygota</taxon>
        <taxon>Neoptera</taxon>
        <taxon>Endopterygota</taxon>
        <taxon>Diptera</taxon>
        <taxon>Brachycera</taxon>
        <taxon>Muscomorpha</taxon>
        <taxon>Platypezoidea</taxon>
        <taxon>Phoridae</taxon>
        <taxon>Megaseliini</taxon>
        <taxon>Megaselia</taxon>
    </lineage>
</organism>
<dbReference type="GO" id="GO:0000346">
    <property type="term" value="C:transcription export complex"/>
    <property type="evidence" value="ECO:0007669"/>
    <property type="project" value="TreeGrafter"/>
</dbReference>
<dbReference type="InterPro" id="IPR036322">
    <property type="entry name" value="WD40_repeat_dom_sf"/>
</dbReference>
<dbReference type="InterPro" id="IPR001680">
    <property type="entry name" value="WD40_rpt"/>
</dbReference>
<dbReference type="STRING" id="36166.T1GQT4"/>
<evidence type="ECO:0000256" key="2">
    <source>
        <dbReference type="ARBA" id="ARBA00022574"/>
    </source>
</evidence>